<dbReference type="Proteomes" id="UP001140453">
    <property type="component" value="Unassembled WGS sequence"/>
</dbReference>
<comment type="caution">
    <text evidence="3">The sequence shown here is derived from an EMBL/GenBank/DDBJ whole genome shotgun (WGS) entry which is preliminary data.</text>
</comment>
<reference evidence="3" key="1">
    <citation type="submission" date="2022-10" db="EMBL/GenBank/DDBJ databases">
        <title>Tapping the CABI collections for fungal endophytes: first genome assemblies for Collariella, Neodidymelliopsis, Ascochyta clinopodiicola, Didymella pomorum, Didymosphaeria variabile, Neocosmospora piperis and Neocucurbitaria cava.</title>
        <authorList>
            <person name="Hill R."/>
        </authorList>
    </citation>
    <scope>NUCLEOTIDE SEQUENCE</scope>
    <source>
        <strain evidence="3">IMI 355082</strain>
    </source>
</reference>
<organism evidence="3 4">
    <name type="scientific">Gnomoniopsis smithogilvyi</name>
    <dbReference type="NCBI Taxonomy" id="1191159"/>
    <lineage>
        <taxon>Eukaryota</taxon>
        <taxon>Fungi</taxon>
        <taxon>Dikarya</taxon>
        <taxon>Ascomycota</taxon>
        <taxon>Pezizomycotina</taxon>
        <taxon>Sordariomycetes</taxon>
        <taxon>Sordariomycetidae</taxon>
        <taxon>Diaporthales</taxon>
        <taxon>Gnomoniaceae</taxon>
        <taxon>Gnomoniopsis</taxon>
    </lineage>
</organism>
<feature type="compositionally biased region" description="Basic and acidic residues" evidence="1">
    <location>
        <begin position="7"/>
        <end position="17"/>
    </location>
</feature>
<dbReference type="InterPro" id="IPR025676">
    <property type="entry name" value="Clr5_dom"/>
</dbReference>
<keyword evidence="4" id="KW-1185">Reference proteome</keyword>
<protein>
    <recommendedName>
        <fullName evidence="2">Clr5 domain-containing protein</fullName>
    </recommendedName>
</protein>
<name>A0A9W8YME9_9PEZI</name>
<proteinExistence type="predicted"/>
<dbReference type="AlphaFoldDB" id="A0A9W8YME9"/>
<feature type="domain" description="Clr5" evidence="2">
    <location>
        <begin position="22"/>
        <end position="58"/>
    </location>
</feature>
<gene>
    <name evidence="3" type="ORF">N0V93_008842</name>
</gene>
<dbReference type="OrthoDB" id="5308957at2759"/>
<evidence type="ECO:0000256" key="1">
    <source>
        <dbReference type="SAM" id="MobiDB-lite"/>
    </source>
</evidence>
<evidence type="ECO:0000259" key="2">
    <source>
        <dbReference type="Pfam" id="PF14420"/>
    </source>
</evidence>
<feature type="region of interest" description="Disordered" evidence="1">
    <location>
        <begin position="1"/>
        <end position="22"/>
    </location>
</feature>
<sequence length="464" mass="52647">MASHKSFHQDEGGKKESMSPWDQDLTISQVQDLMKREKGFDKSIKAYKGHLRRWGIRKNLKKEEAVQLASGNTVSKFWPDKRSVEYLRRVTRHIGQRRESAMKSWKRSQKARNVSPIPAQLYTRDVIAAVEIALFYGDVFLQDMNCRARVSTTTAPHESSDPTKAYLVPPTSNMQHDETFFDLFNQGMNDITGACPPAAAFANLNAAFDHLKGLLLADHPIIFYRLAAIVFSCREYPASDITRQVCRLLAVHLLQLGHVIMGSGHPINHWWSTGIRLLDSGQWETVDCFLQNVQRLGSKYIAYVPGTVDLITYAPSNMRGLKDEVLRDKIKKMAMDESQVSEAQEARLCLAELLLGQGEAQGGLQVLREAQMLRHLDLDQSARKAFWFSELFSRAKDIDEALKMLKEAIRLAKAEDGVGMVAFSMALDETESSDPGESLLLKRRALEQGIRMFQTHTTYQRHKY</sequence>
<evidence type="ECO:0000313" key="3">
    <source>
        <dbReference type="EMBL" id="KAJ4388235.1"/>
    </source>
</evidence>
<accession>A0A9W8YME9</accession>
<dbReference type="Pfam" id="PF14420">
    <property type="entry name" value="Clr5"/>
    <property type="match status" value="1"/>
</dbReference>
<evidence type="ECO:0000313" key="4">
    <source>
        <dbReference type="Proteomes" id="UP001140453"/>
    </source>
</evidence>
<dbReference type="EMBL" id="JAPEVB010000005">
    <property type="protein sequence ID" value="KAJ4388235.1"/>
    <property type="molecule type" value="Genomic_DNA"/>
</dbReference>